<feature type="region of interest" description="Disordered" evidence="10">
    <location>
        <begin position="277"/>
        <end position="297"/>
    </location>
</feature>
<dbReference type="PANTHER" id="PTHR12603">
    <property type="entry name" value="CCR4-NOT TRANSCRIPTION COMPLEX RELATED"/>
    <property type="match status" value="1"/>
</dbReference>
<evidence type="ECO:0000256" key="7">
    <source>
        <dbReference type="ARBA" id="ARBA00023054"/>
    </source>
</evidence>
<keyword evidence="3" id="KW-0479">Metal-binding</keyword>
<evidence type="ECO:0000313" key="12">
    <source>
        <dbReference type="Proteomes" id="UP000292082"/>
    </source>
</evidence>
<keyword evidence="7 9" id="KW-0175">Coiled coil</keyword>
<dbReference type="PROSITE" id="PS50089">
    <property type="entry name" value="ZF_RING_2"/>
    <property type="match status" value="1"/>
</dbReference>
<dbReference type="InterPro" id="IPR013083">
    <property type="entry name" value="Znf_RING/FYVE/PHD"/>
</dbReference>
<dbReference type="STRING" id="114155.A0A4Q9NZT7"/>
<dbReference type="FunFam" id="3.30.40.10:FF:000006">
    <property type="entry name" value="CCR4-NOT transcription complex subunit 4"/>
    <property type="match status" value="1"/>
</dbReference>
<keyword evidence="8" id="KW-0539">Nucleus</keyword>
<name>A0A4Q9NZT7_9APHY</name>
<dbReference type="SUPFAM" id="SSF54928">
    <property type="entry name" value="RNA-binding domain, RBD"/>
    <property type="match status" value="1"/>
</dbReference>
<dbReference type="GO" id="GO:0005634">
    <property type="term" value="C:nucleus"/>
    <property type="evidence" value="ECO:0007669"/>
    <property type="project" value="UniProtKB-SubCell"/>
</dbReference>
<keyword evidence="6" id="KW-0694">RNA-binding</keyword>
<evidence type="ECO:0000256" key="10">
    <source>
        <dbReference type="SAM" id="MobiDB-lite"/>
    </source>
</evidence>
<gene>
    <name evidence="11" type="ORF">BD310DRAFT_847128</name>
</gene>
<dbReference type="InterPro" id="IPR012677">
    <property type="entry name" value="Nucleotide-bd_a/b_plait_sf"/>
</dbReference>
<dbReference type="GO" id="GO:0003677">
    <property type="term" value="F:DNA binding"/>
    <property type="evidence" value="ECO:0007669"/>
    <property type="project" value="InterPro"/>
</dbReference>
<feature type="compositionally biased region" description="Low complexity" evidence="10">
    <location>
        <begin position="505"/>
        <end position="526"/>
    </location>
</feature>
<dbReference type="InterPro" id="IPR000504">
    <property type="entry name" value="RRM_dom"/>
</dbReference>
<protein>
    <submittedName>
        <fullName evidence="11">Uncharacterized protein</fullName>
    </submittedName>
</protein>
<feature type="region of interest" description="Disordered" evidence="10">
    <location>
        <begin position="1"/>
        <end position="34"/>
    </location>
</feature>
<comment type="similarity">
    <text evidence="2">Belongs to the PDCD5 family.</text>
</comment>
<feature type="compositionally biased region" description="Low complexity" evidence="10">
    <location>
        <begin position="1286"/>
        <end position="1307"/>
    </location>
</feature>
<dbReference type="Gene3D" id="1.10.8.140">
    <property type="entry name" value="PDCD5-like"/>
    <property type="match status" value="1"/>
</dbReference>
<feature type="coiled-coil region" evidence="9">
    <location>
        <begin position="1582"/>
        <end position="1609"/>
    </location>
</feature>
<feature type="compositionally biased region" description="Polar residues" evidence="10">
    <location>
        <begin position="1066"/>
        <end position="1077"/>
    </location>
</feature>
<dbReference type="SUPFAM" id="SSF46950">
    <property type="entry name" value="Double-stranded DNA-binding domain"/>
    <property type="match status" value="1"/>
</dbReference>
<feature type="compositionally biased region" description="Low complexity" evidence="10">
    <location>
        <begin position="7"/>
        <end position="18"/>
    </location>
</feature>
<evidence type="ECO:0000256" key="4">
    <source>
        <dbReference type="ARBA" id="ARBA00022771"/>
    </source>
</evidence>
<dbReference type="InterPro" id="IPR035979">
    <property type="entry name" value="RBD_domain_sf"/>
</dbReference>
<feature type="compositionally biased region" description="Polar residues" evidence="10">
    <location>
        <begin position="1334"/>
        <end position="1346"/>
    </location>
</feature>
<dbReference type="Gene3D" id="3.30.70.330">
    <property type="match status" value="1"/>
</dbReference>
<evidence type="ECO:0000256" key="1">
    <source>
        <dbReference type="ARBA" id="ARBA00004123"/>
    </source>
</evidence>
<organism evidence="11 12">
    <name type="scientific">Dichomitus squalens</name>
    <dbReference type="NCBI Taxonomy" id="114155"/>
    <lineage>
        <taxon>Eukaryota</taxon>
        <taxon>Fungi</taxon>
        <taxon>Dikarya</taxon>
        <taxon>Basidiomycota</taxon>
        <taxon>Agaricomycotina</taxon>
        <taxon>Agaricomycetes</taxon>
        <taxon>Polyporales</taxon>
        <taxon>Polyporaceae</taxon>
        <taxon>Dichomitus</taxon>
    </lineage>
</organism>
<dbReference type="Proteomes" id="UP000292082">
    <property type="component" value="Unassembled WGS sequence"/>
</dbReference>
<proteinExistence type="inferred from homology"/>
<dbReference type="InterPro" id="IPR003954">
    <property type="entry name" value="RRM_euk-type"/>
</dbReference>
<dbReference type="Pfam" id="PF01984">
    <property type="entry name" value="dsDNA_bind"/>
    <property type="match status" value="1"/>
</dbReference>
<dbReference type="GO" id="GO:0030014">
    <property type="term" value="C:CCR4-NOT complex"/>
    <property type="evidence" value="ECO:0007669"/>
    <property type="project" value="InterPro"/>
</dbReference>
<evidence type="ECO:0000256" key="6">
    <source>
        <dbReference type="ARBA" id="ARBA00022884"/>
    </source>
</evidence>
<keyword evidence="4" id="KW-0863">Zinc-finger</keyword>
<dbReference type="InterPro" id="IPR034261">
    <property type="entry name" value="CNOT4_RRM"/>
</dbReference>
<feature type="compositionally biased region" description="Low complexity" evidence="10">
    <location>
        <begin position="1236"/>
        <end position="1279"/>
    </location>
</feature>
<evidence type="ECO:0000256" key="9">
    <source>
        <dbReference type="SAM" id="Coils"/>
    </source>
</evidence>
<dbReference type="CDD" id="cd12438">
    <property type="entry name" value="RRM_CNOT4"/>
    <property type="match status" value="1"/>
</dbReference>
<dbReference type="Gene3D" id="3.30.40.10">
    <property type="entry name" value="Zinc/RING finger domain, C3HC4 (zinc finger)"/>
    <property type="match status" value="1"/>
</dbReference>
<feature type="compositionally biased region" description="Pro residues" evidence="10">
    <location>
        <begin position="603"/>
        <end position="643"/>
    </location>
</feature>
<dbReference type="SUPFAM" id="SSF57850">
    <property type="entry name" value="RING/U-box"/>
    <property type="match status" value="1"/>
</dbReference>
<dbReference type="InterPro" id="IPR036883">
    <property type="entry name" value="PDCD5-like_sf"/>
</dbReference>
<feature type="compositionally biased region" description="Low complexity" evidence="10">
    <location>
        <begin position="581"/>
        <end position="595"/>
    </location>
</feature>
<dbReference type="InterPro" id="IPR039515">
    <property type="entry name" value="NOT4_mRING-HC-C4C4"/>
</dbReference>
<evidence type="ECO:0000256" key="3">
    <source>
        <dbReference type="ARBA" id="ARBA00022723"/>
    </source>
</evidence>
<feature type="region of interest" description="Disordered" evidence="10">
    <location>
        <begin position="1168"/>
        <end position="1372"/>
    </location>
</feature>
<dbReference type="EMBL" id="ML145103">
    <property type="protein sequence ID" value="TBU60621.1"/>
    <property type="molecule type" value="Genomic_DNA"/>
</dbReference>
<feature type="compositionally biased region" description="Polar residues" evidence="10">
    <location>
        <begin position="477"/>
        <end position="500"/>
    </location>
</feature>
<feature type="region of interest" description="Disordered" evidence="10">
    <location>
        <begin position="1107"/>
        <end position="1126"/>
    </location>
</feature>
<dbReference type="PANTHER" id="PTHR12603:SF0">
    <property type="entry name" value="CCR4-NOT TRANSCRIPTION COMPLEX SUBUNIT 4"/>
    <property type="match status" value="1"/>
</dbReference>
<dbReference type="PROSITE" id="PS50102">
    <property type="entry name" value="RRM"/>
    <property type="match status" value="1"/>
</dbReference>
<keyword evidence="5" id="KW-0862">Zinc</keyword>
<dbReference type="Pfam" id="PF14570">
    <property type="entry name" value="zf-RING_4"/>
    <property type="match status" value="1"/>
</dbReference>
<reference evidence="11 12" key="1">
    <citation type="submission" date="2019-01" db="EMBL/GenBank/DDBJ databases">
        <title>Draft genome sequences of three monokaryotic isolates of the white-rot basidiomycete fungus Dichomitus squalens.</title>
        <authorList>
            <consortium name="DOE Joint Genome Institute"/>
            <person name="Lopez S.C."/>
            <person name="Andreopoulos B."/>
            <person name="Pangilinan J."/>
            <person name="Lipzen A."/>
            <person name="Riley R."/>
            <person name="Ahrendt S."/>
            <person name="Ng V."/>
            <person name="Barry K."/>
            <person name="Daum C."/>
            <person name="Grigoriev I.V."/>
            <person name="Hilden K.S."/>
            <person name="Makela M.R."/>
            <person name="de Vries R.P."/>
        </authorList>
    </citation>
    <scope>NUCLEOTIDE SEQUENCE [LARGE SCALE GENOMIC DNA]</scope>
    <source>
        <strain evidence="11 12">CBS 464.89</strain>
    </source>
</reference>
<dbReference type="GO" id="GO:0016567">
    <property type="term" value="P:protein ubiquitination"/>
    <property type="evidence" value="ECO:0007669"/>
    <property type="project" value="TreeGrafter"/>
</dbReference>
<dbReference type="CDD" id="cd16618">
    <property type="entry name" value="mRING-HC-C4C4_CNOT4"/>
    <property type="match status" value="1"/>
</dbReference>
<keyword evidence="12" id="KW-1185">Reference proteome</keyword>
<evidence type="ECO:0000313" key="11">
    <source>
        <dbReference type="EMBL" id="TBU60621.1"/>
    </source>
</evidence>
<dbReference type="GO" id="GO:0004842">
    <property type="term" value="F:ubiquitin-protein transferase activity"/>
    <property type="evidence" value="ECO:0007669"/>
    <property type="project" value="InterPro"/>
</dbReference>
<feature type="compositionally biased region" description="Basic and acidic residues" evidence="10">
    <location>
        <begin position="25"/>
        <end position="34"/>
    </location>
</feature>
<sequence length="1625" mass="174388">MEDPELAAIRAARQQQGGAQSGEDDGAKQAAEEQMRRDLLATVLEPAARERLARIALVSSDRARQVEALLLRMAQTGQLRGRVSEEQLIELLDQLDGAQSKAAPSKGSIVHSLLSLCLDTASLTATMTPEILLRDTIQHHLNLEASTHSGASARPRSPSSFFIAAYNAVSRAYQMATRIHTNSPLPAPAMHATHGLPQSKSHVLAGVQDAYWSDDEADEAECPLCLEEMDISDLNFKPCPCGYQVCQFCWHHIKENLNSRCPACRREYTDEAVQFKPINPEDHKRLTQQKKQRERERKELDALGRRHLANVRVVQRNVVYVVGLGPRFAKEELIPTLRSNEYFGQYGKISKIVITKRTPPGGRAPVVGLYITYHRREDAARAIAAVDGAPSPGGGGEIMRASYGTTKYCMSFLRGVTCPDHSCMNLHEWGDEKDCFTKEDLTTLKHTMKDTETRRTTTTTIKKGDEAEGLPRAASWANKSSTSLASTALHNTTNAVNQVARNARRTGTTSRQQRSGSTTGPAPAIAEIRKKAAAKVSSQASSRPTTPASLPNRPVTPAATKASKAKETAVAPPQPPPPRSPTSSVAVDSDSGSGAPDVASPQSPAPPTRDVPAVPPGLPAVPPGLSPVVPPGLVAPPGLPPPSSRVTSETASPIPIQQSQSSYQMSSQAQALMEDLRARRESSIATVVQSPFPDFDRMLQSLNNDTGFGGFSFNLDPKLAGDVPEDATLGLPDFGADADASVPFSGGFFDVFPTLRPTGQAAASAGSPLMPPPGIPFAAHGQRTVLDPLTGKGTLERQSTGSSYTGSFNPFGGDGADEALSRKYSPLDEERKVSRFGFARGRHGSASSSLHASSPLNNSETLSHVAYHNNVGDFPGHGSQSPQWPLSARHNDYANHHYQSSSAMSSPLAQHMQAAQSPFINNHTVNHNHNHNQQQQQQLPQLNRFQSYDNGGVSEQQLRELIMSSRERMNVSRNGPMDQTAYNHNPGQPFNDPAIMSARLASPSLGQAIPNGRFAAPPGIGMDGFGSHPMAFAAPPGLSFQEDAVGSPGLANQHGYGGPATAHVEVSQSGGSAHASTVPSPVPPDSPALSTSDFPALGTTAEQLAPVPFSDKSQTSGAIATPADADSAAQEKAARKAAKKAAAVERAAERARIAQEKAAARVAEKERLAKEKAAEKERLAVEKAEKEQAAKEKAEREKADKAKAAKERAERVQAEREKAEREAAQKAERDREAEAQRAVAAAAKASKQAASKAAKASKQAASKAAKATTPTSASGPATPVDKAGRKAQASKQAAAATPTPEPVVQAPILARMPKKNKPVTKPIKIPREDHAADATSTLPSAATSDAPQFPDSRGPDSSSNNSRAHSVDRPTPIQPMSVKEMLDELNTQFPWLGISKHPFFDMTKINPASKVPLEYGPLVHALSALSVGGGSFANNMPSGSIDNAVSSFQQLLETLTQTISDLLRLLPRTTWDDSSSFDGVLRDMLKGDDFLDDGGDDQNSQEKEDEVAALTLALERRARWMEVQLSKLEELHRDINNAAVRAVLTFNDSGWDVHGTLPKVGKTLERFDKLKFVPQEDREMTADELEKKLVVAKEAAQFVEAELREVMRNLQVLRPTDDLAPTDQY</sequence>
<accession>A0A4Q9NZT7</accession>
<comment type="subcellular location">
    <subcellularLocation>
        <location evidence="1">Nucleus</location>
    </subcellularLocation>
</comment>
<dbReference type="GO" id="GO:0003723">
    <property type="term" value="F:RNA binding"/>
    <property type="evidence" value="ECO:0007669"/>
    <property type="project" value="UniProtKB-UniRule"/>
</dbReference>
<dbReference type="SMART" id="SM00361">
    <property type="entry name" value="RRM_1"/>
    <property type="match status" value="1"/>
</dbReference>
<feature type="compositionally biased region" description="Basic and acidic residues" evidence="10">
    <location>
        <begin position="279"/>
        <end position="297"/>
    </location>
</feature>
<dbReference type="InterPro" id="IPR002836">
    <property type="entry name" value="PDCD5-like"/>
</dbReference>
<feature type="compositionally biased region" description="Basic and acidic residues" evidence="10">
    <location>
        <begin position="1168"/>
        <end position="1235"/>
    </location>
</feature>
<feature type="compositionally biased region" description="Low complexity" evidence="10">
    <location>
        <begin position="651"/>
        <end position="663"/>
    </location>
</feature>
<feature type="compositionally biased region" description="Polar residues" evidence="10">
    <location>
        <begin position="1355"/>
        <end position="1364"/>
    </location>
</feature>
<dbReference type="GO" id="GO:0008270">
    <property type="term" value="F:zinc ion binding"/>
    <property type="evidence" value="ECO:0007669"/>
    <property type="project" value="UniProtKB-KW"/>
</dbReference>
<evidence type="ECO:0000256" key="8">
    <source>
        <dbReference type="ARBA" id="ARBA00023242"/>
    </source>
</evidence>
<dbReference type="InterPro" id="IPR001841">
    <property type="entry name" value="Znf_RING"/>
</dbReference>
<feature type="compositionally biased region" description="Polar residues" evidence="10">
    <location>
        <begin position="796"/>
        <end position="808"/>
    </location>
</feature>
<evidence type="ECO:0000256" key="5">
    <source>
        <dbReference type="ARBA" id="ARBA00022833"/>
    </source>
</evidence>
<dbReference type="InterPro" id="IPR039780">
    <property type="entry name" value="Mot2"/>
</dbReference>
<evidence type="ECO:0000256" key="2">
    <source>
        <dbReference type="ARBA" id="ARBA00010490"/>
    </source>
</evidence>
<feature type="non-terminal residue" evidence="11">
    <location>
        <position position="1625"/>
    </location>
</feature>
<feature type="region of interest" description="Disordered" evidence="10">
    <location>
        <begin position="1043"/>
        <end position="1094"/>
    </location>
</feature>
<feature type="region of interest" description="Disordered" evidence="10">
    <location>
        <begin position="792"/>
        <end position="819"/>
    </location>
</feature>
<feature type="region of interest" description="Disordered" evidence="10">
    <location>
        <begin position="451"/>
        <end position="663"/>
    </location>
</feature>